<dbReference type="RefSeq" id="WP_375522424.1">
    <property type="nucleotide sequence ID" value="NZ_JBHIRY010000034.1"/>
</dbReference>
<keyword evidence="2" id="KW-1185">Reference proteome</keyword>
<gene>
    <name evidence="1" type="ORF">ACE5LO_23655</name>
</gene>
<proteinExistence type="predicted"/>
<comment type="caution">
    <text evidence="1">The sequence shown here is derived from an EMBL/GenBank/DDBJ whole genome shotgun (WGS) entry which is preliminary data.</text>
</comment>
<name>A0ABV5CAL2_9BACL</name>
<reference evidence="1 2" key="1">
    <citation type="submission" date="2024-09" db="EMBL/GenBank/DDBJ databases">
        <title>Paenibacillus zeirhizospherea sp. nov., isolated from surface of the maize (Zea mays) roots in a horticulture field, Hungary.</title>
        <authorList>
            <person name="Marton D."/>
            <person name="Farkas M."/>
            <person name="Bedics A."/>
            <person name="Toth E."/>
            <person name="Tancsics A."/>
            <person name="Boka K."/>
            <person name="Marati G."/>
            <person name="Kriszt B."/>
            <person name="Cserhati M."/>
        </authorList>
    </citation>
    <scope>NUCLEOTIDE SEQUENCE [LARGE SCALE GENOMIC DNA]</scope>
    <source>
        <strain evidence="1 2">JCM 18446</strain>
    </source>
</reference>
<dbReference type="InterPro" id="IPR029052">
    <property type="entry name" value="Metallo-depent_PP-like"/>
</dbReference>
<evidence type="ECO:0000313" key="2">
    <source>
        <dbReference type="Proteomes" id="UP001580430"/>
    </source>
</evidence>
<organism evidence="1 2">
    <name type="scientific">Paenibacillus medicaginis</name>
    <dbReference type="NCBI Taxonomy" id="1470560"/>
    <lineage>
        <taxon>Bacteria</taxon>
        <taxon>Bacillati</taxon>
        <taxon>Bacillota</taxon>
        <taxon>Bacilli</taxon>
        <taxon>Bacillales</taxon>
        <taxon>Paenibacillaceae</taxon>
        <taxon>Paenibacillus</taxon>
    </lineage>
</organism>
<protein>
    <recommendedName>
        <fullName evidence="3">2',3'-cyclic-nucleotide 2'-phosphodiesterase</fullName>
    </recommendedName>
</protein>
<evidence type="ECO:0008006" key="3">
    <source>
        <dbReference type="Google" id="ProtNLM"/>
    </source>
</evidence>
<sequence>MPTKTRSRVAVLTTSDIHGFIQPNSYTEDGSSNLGFARTASLIEKERSIWGDHMLYVDNGDNLQGSPLA</sequence>
<dbReference type="Gene3D" id="3.60.21.10">
    <property type="match status" value="1"/>
</dbReference>
<accession>A0ABV5CAL2</accession>
<dbReference type="Proteomes" id="UP001580430">
    <property type="component" value="Unassembled WGS sequence"/>
</dbReference>
<evidence type="ECO:0000313" key="1">
    <source>
        <dbReference type="EMBL" id="MFB5763377.1"/>
    </source>
</evidence>
<dbReference type="EMBL" id="JBHIRY010000034">
    <property type="protein sequence ID" value="MFB5763377.1"/>
    <property type="molecule type" value="Genomic_DNA"/>
</dbReference>
<dbReference type="SUPFAM" id="SSF56300">
    <property type="entry name" value="Metallo-dependent phosphatases"/>
    <property type="match status" value="1"/>
</dbReference>